<feature type="region of interest" description="Disordered" evidence="1">
    <location>
        <begin position="1"/>
        <end position="20"/>
    </location>
</feature>
<sequence length="70" mass="7451">MVSQVVSRDRVEVSSVPGRVAGPRHPVCRPPIFHCTYEARGAGRRAAYGAILPAVVESLASPTQNAINSH</sequence>
<dbReference type="EMBL" id="OV170231">
    <property type="protein sequence ID" value="CAH0716946.1"/>
    <property type="molecule type" value="Genomic_DNA"/>
</dbReference>
<protein>
    <submittedName>
        <fullName evidence="2">Uncharacterized protein</fullName>
    </submittedName>
</protein>
<proteinExistence type="predicted"/>
<evidence type="ECO:0000256" key="1">
    <source>
        <dbReference type="SAM" id="MobiDB-lite"/>
    </source>
</evidence>
<name>A0A8J9UAQ1_9NEOP</name>
<feature type="non-terminal residue" evidence="2">
    <location>
        <position position="70"/>
    </location>
</feature>
<dbReference type="Proteomes" id="UP000838878">
    <property type="component" value="Chromosome 11"/>
</dbReference>
<evidence type="ECO:0000313" key="2">
    <source>
        <dbReference type="EMBL" id="CAH0716946.1"/>
    </source>
</evidence>
<gene>
    <name evidence="2" type="ORF">BINO364_LOCUS3607</name>
</gene>
<evidence type="ECO:0000313" key="3">
    <source>
        <dbReference type="Proteomes" id="UP000838878"/>
    </source>
</evidence>
<keyword evidence="3" id="KW-1185">Reference proteome</keyword>
<reference evidence="2" key="1">
    <citation type="submission" date="2021-12" db="EMBL/GenBank/DDBJ databases">
        <authorList>
            <person name="Martin H S."/>
        </authorList>
    </citation>
    <scope>NUCLEOTIDE SEQUENCE</scope>
</reference>
<accession>A0A8J9UAQ1</accession>
<dbReference type="AlphaFoldDB" id="A0A8J9UAQ1"/>
<organism evidence="2 3">
    <name type="scientific">Brenthis ino</name>
    <name type="common">lesser marbled fritillary</name>
    <dbReference type="NCBI Taxonomy" id="405034"/>
    <lineage>
        <taxon>Eukaryota</taxon>
        <taxon>Metazoa</taxon>
        <taxon>Ecdysozoa</taxon>
        <taxon>Arthropoda</taxon>
        <taxon>Hexapoda</taxon>
        <taxon>Insecta</taxon>
        <taxon>Pterygota</taxon>
        <taxon>Neoptera</taxon>
        <taxon>Endopterygota</taxon>
        <taxon>Lepidoptera</taxon>
        <taxon>Glossata</taxon>
        <taxon>Ditrysia</taxon>
        <taxon>Papilionoidea</taxon>
        <taxon>Nymphalidae</taxon>
        <taxon>Heliconiinae</taxon>
        <taxon>Argynnini</taxon>
        <taxon>Brenthis</taxon>
    </lineage>
</organism>